<evidence type="ECO:0000256" key="5">
    <source>
        <dbReference type="PIRSR" id="PIRSR600246-1"/>
    </source>
</evidence>
<dbReference type="SUPFAM" id="SSF56235">
    <property type="entry name" value="N-terminal nucleophile aminohydrolases (Ntn hydrolases)"/>
    <property type="match status" value="1"/>
</dbReference>
<keyword evidence="3" id="KW-0068">Autocatalytic cleavage</keyword>
<protein>
    <recommendedName>
        <fullName evidence="4">Isoaspartyl peptidase</fullName>
    </recommendedName>
</protein>
<dbReference type="GO" id="GO:0016811">
    <property type="term" value="F:hydrolase activity, acting on carbon-nitrogen (but not peptide) bonds, in linear amides"/>
    <property type="evidence" value="ECO:0007669"/>
    <property type="project" value="UniProtKB-ARBA"/>
</dbReference>
<evidence type="ECO:0000256" key="4">
    <source>
        <dbReference type="ARBA" id="ARBA00069124"/>
    </source>
</evidence>
<dbReference type="InterPro" id="IPR000246">
    <property type="entry name" value="Peptidase_T2"/>
</dbReference>
<dbReference type="STRING" id="1077936.SAMN05421545_1840"/>
<dbReference type="Pfam" id="PF01112">
    <property type="entry name" value="Asparaginase_2"/>
    <property type="match status" value="1"/>
</dbReference>
<feature type="site" description="Cleavage; by autolysis" evidence="7">
    <location>
        <begin position="173"/>
        <end position="174"/>
    </location>
</feature>
<dbReference type="GO" id="GO:0008233">
    <property type="term" value="F:peptidase activity"/>
    <property type="evidence" value="ECO:0007669"/>
    <property type="project" value="UniProtKB-KW"/>
</dbReference>
<accession>A0A1N6WZD2</accession>
<feature type="binding site" evidence="6">
    <location>
        <begin position="225"/>
        <end position="228"/>
    </location>
    <ligand>
        <name>substrate</name>
    </ligand>
</feature>
<evidence type="ECO:0000256" key="6">
    <source>
        <dbReference type="PIRSR" id="PIRSR600246-2"/>
    </source>
</evidence>
<reference evidence="9" key="1">
    <citation type="submission" date="2017-01" db="EMBL/GenBank/DDBJ databases">
        <authorList>
            <person name="Varghese N."/>
            <person name="Submissions S."/>
        </authorList>
    </citation>
    <scope>NUCLEOTIDE SEQUENCE [LARGE SCALE GENOMIC DNA]</scope>
    <source>
        <strain evidence="9">DM9</strain>
    </source>
</reference>
<keyword evidence="1" id="KW-0645">Protease</keyword>
<dbReference type="EMBL" id="FTNM01000002">
    <property type="protein sequence ID" value="SIQ95381.1"/>
    <property type="molecule type" value="Genomic_DNA"/>
</dbReference>
<dbReference type="AlphaFoldDB" id="A0A1N6WZD2"/>
<dbReference type="OrthoDB" id="9780217at2"/>
<dbReference type="GO" id="GO:0006508">
    <property type="term" value="P:proteolysis"/>
    <property type="evidence" value="ECO:0007669"/>
    <property type="project" value="UniProtKB-KW"/>
</dbReference>
<gene>
    <name evidence="8" type="ORF">SAMN05421545_1840</name>
</gene>
<evidence type="ECO:0000256" key="1">
    <source>
        <dbReference type="ARBA" id="ARBA00022670"/>
    </source>
</evidence>
<sequence length="309" mass="33755">MQNLAIAIHGGAGTITPASMTPDLEKAYKSTLSHALNQSYQILEKGGSALDAVELAVALLEDSPLFNAGRGSVFTKEGKHEMDAAIMCGKTMEAGAVAGVRSIRNPVRLTRAILEHSDHVFLCGYGAEEFARKYDIAFEPEEYFYDKHRYKQWRDVRDTDIFMLDHTEDRKFGTVGAVARDANGDLAAATSTGGMTNKNYNRIGDSPVIGSGTYANNDTCAISCTGHGEFFIRAVVAYDVSCLMEYKGYTLQEACDEVVMDKLVRFGGEGGLIAVDNKGNIALPFNSEGMYRGYRTSQDQEGRVSIYKN</sequence>
<dbReference type="PANTHER" id="PTHR10188">
    <property type="entry name" value="L-ASPARAGINASE"/>
    <property type="match status" value="1"/>
</dbReference>
<dbReference type="FunFam" id="3.60.20.30:FF:000001">
    <property type="entry name" value="Isoaspartyl peptidase/L-asparaginase"/>
    <property type="match status" value="1"/>
</dbReference>
<dbReference type="PANTHER" id="PTHR10188:SF6">
    <property type="entry name" value="N(4)-(BETA-N-ACETYLGLUCOSAMINYL)-L-ASPARAGINASE"/>
    <property type="match status" value="1"/>
</dbReference>
<feature type="active site" description="Nucleophile" evidence="5">
    <location>
        <position position="174"/>
    </location>
</feature>
<dbReference type="InterPro" id="IPR029055">
    <property type="entry name" value="Ntn_hydrolases_N"/>
</dbReference>
<evidence type="ECO:0000256" key="2">
    <source>
        <dbReference type="ARBA" id="ARBA00022801"/>
    </source>
</evidence>
<keyword evidence="9" id="KW-1185">Reference proteome</keyword>
<dbReference type="Gene3D" id="3.60.20.30">
    <property type="entry name" value="(Glycosyl)asparaginase"/>
    <property type="match status" value="1"/>
</dbReference>
<evidence type="ECO:0000256" key="3">
    <source>
        <dbReference type="ARBA" id="ARBA00022813"/>
    </source>
</evidence>
<evidence type="ECO:0000313" key="9">
    <source>
        <dbReference type="Proteomes" id="UP000185924"/>
    </source>
</evidence>
<proteinExistence type="predicted"/>
<dbReference type="CDD" id="cd04701">
    <property type="entry name" value="Asparaginase_2"/>
    <property type="match status" value="1"/>
</dbReference>
<keyword evidence="2" id="KW-0378">Hydrolase</keyword>
<name>A0A1N6WZD2_9BACT</name>
<feature type="binding site" evidence="6">
    <location>
        <begin position="202"/>
        <end position="205"/>
    </location>
    <ligand>
        <name>substrate</name>
    </ligand>
</feature>
<organism evidence="8 9">
    <name type="scientific">Pontibacter lucknowensis</name>
    <dbReference type="NCBI Taxonomy" id="1077936"/>
    <lineage>
        <taxon>Bacteria</taxon>
        <taxon>Pseudomonadati</taxon>
        <taxon>Bacteroidota</taxon>
        <taxon>Cytophagia</taxon>
        <taxon>Cytophagales</taxon>
        <taxon>Hymenobacteraceae</taxon>
        <taxon>Pontibacter</taxon>
    </lineage>
</organism>
<dbReference type="Proteomes" id="UP000185924">
    <property type="component" value="Unassembled WGS sequence"/>
</dbReference>
<dbReference type="RefSeq" id="WP_076421849.1">
    <property type="nucleotide sequence ID" value="NZ_FTNM01000002.1"/>
</dbReference>
<evidence type="ECO:0000256" key="7">
    <source>
        <dbReference type="PIRSR" id="PIRSR600246-3"/>
    </source>
</evidence>
<evidence type="ECO:0000313" key="8">
    <source>
        <dbReference type="EMBL" id="SIQ95381.1"/>
    </source>
</evidence>